<dbReference type="EMBL" id="LAZR01040061">
    <property type="protein sequence ID" value="KKL15446.1"/>
    <property type="molecule type" value="Genomic_DNA"/>
</dbReference>
<feature type="region of interest" description="Disordered" evidence="1">
    <location>
        <begin position="24"/>
        <end position="53"/>
    </location>
</feature>
<reference evidence="2" key="1">
    <citation type="journal article" date="2015" name="Nature">
        <title>Complex archaea that bridge the gap between prokaryotes and eukaryotes.</title>
        <authorList>
            <person name="Spang A."/>
            <person name="Saw J.H."/>
            <person name="Jorgensen S.L."/>
            <person name="Zaremba-Niedzwiedzka K."/>
            <person name="Martijn J."/>
            <person name="Lind A.E."/>
            <person name="van Eijk R."/>
            <person name="Schleper C."/>
            <person name="Guy L."/>
            <person name="Ettema T.J."/>
        </authorList>
    </citation>
    <scope>NUCLEOTIDE SEQUENCE</scope>
</reference>
<proteinExistence type="predicted"/>
<evidence type="ECO:0000313" key="2">
    <source>
        <dbReference type="EMBL" id="KKL15446.1"/>
    </source>
</evidence>
<evidence type="ECO:0000256" key="1">
    <source>
        <dbReference type="SAM" id="MobiDB-lite"/>
    </source>
</evidence>
<accession>A0A0F9DCD1</accession>
<protein>
    <submittedName>
        <fullName evidence="2">Uncharacterized protein</fullName>
    </submittedName>
</protein>
<dbReference type="AlphaFoldDB" id="A0A0F9DCD1"/>
<name>A0A0F9DCD1_9ZZZZ</name>
<sequence>MPGFLLPLIVGGFKVAGDTLLATDKARTGTSESESTATRSGTSTTSPITSPQFDDLSTTLIERLLDNVTDPADLEAIMAEIDKFKSAG</sequence>
<gene>
    <name evidence="2" type="ORF">LCGC14_2505510</name>
</gene>
<organism evidence="2">
    <name type="scientific">marine sediment metagenome</name>
    <dbReference type="NCBI Taxonomy" id="412755"/>
    <lineage>
        <taxon>unclassified sequences</taxon>
        <taxon>metagenomes</taxon>
        <taxon>ecological metagenomes</taxon>
    </lineage>
</organism>
<feature type="non-terminal residue" evidence="2">
    <location>
        <position position="88"/>
    </location>
</feature>
<comment type="caution">
    <text evidence="2">The sequence shown here is derived from an EMBL/GenBank/DDBJ whole genome shotgun (WGS) entry which is preliminary data.</text>
</comment>
<feature type="compositionally biased region" description="Low complexity" evidence="1">
    <location>
        <begin position="28"/>
        <end position="50"/>
    </location>
</feature>